<dbReference type="EMBL" id="JAWSTH010000108">
    <property type="protein sequence ID" value="MDW5597892.1"/>
    <property type="molecule type" value="Genomic_DNA"/>
</dbReference>
<evidence type="ECO:0000256" key="5">
    <source>
        <dbReference type="ARBA" id="ARBA00022989"/>
    </source>
</evidence>
<dbReference type="PANTHER" id="PTHR34229">
    <property type="entry name" value="METAL TRANSPORT PROTEIN HI_1621-RELATED"/>
    <property type="match status" value="1"/>
</dbReference>
<feature type="transmembrane region" description="Helical" evidence="7">
    <location>
        <begin position="40"/>
        <end position="60"/>
    </location>
</feature>
<keyword evidence="2" id="KW-0813">Transport</keyword>
<evidence type="ECO:0000313" key="10">
    <source>
        <dbReference type="Proteomes" id="UP001284601"/>
    </source>
</evidence>
<dbReference type="InterPro" id="IPR002751">
    <property type="entry name" value="CbiM/NikMN"/>
</dbReference>
<feature type="transmembrane region" description="Helical" evidence="7">
    <location>
        <begin position="206"/>
        <end position="225"/>
    </location>
</feature>
<name>A0ABU4HYW2_9ACTN</name>
<evidence type="ECO:0000256" key="4">
    <source>
        <dbReference type="ARBA" id="ARBA00022692"/>
    </source>
</evidence>
<feature type="transmembrane region" description="Helical" evidence="7">
    <location>
        <begin position="72"/>
        <end position="97"/>
    </location>
</feature>
<evidence type="ECO:0000259" key="8">
    <source>
        <dbReference type="Pfam" id="PF13190"/>
    </source>
</evidence>
<dbReference type="RefSeq" id="WP_318600362.1">
    <property type="nucleotide sequence ID" value="NZ_JAWSTH010000108.1"/>
</dbReference>
<keyword evidence="3" id="KW-1003">Cell membrane</keyword>
<keyword evidence="10" id="KW-1185">Reference proteome</keyword>
<feature type="transmembrane region" description="Helical" evidence="7">
    <location>
        <begin position="12"/>
        <end position="28"/>
    </location>
</feature>
<reference evidence="9 10" key="2">
    <citation type="submission" date="2023-10" db="EMBL/GenBank/DDBJ databases">
        <authorList>
            <person name="Han X.F."/>
        </authorList>
    </citation>
    <scope>NUCLEOTIDE SEQUENCE [LARGE SCALE GENOMIC DNA]</scope>
    <source>
        <strain evidence="9 10">KCTC 39840</strain>
    </source>
</reference>
<dbReference type="InterPro" id="IPR025937">
    <property type="entry name" value="PDGLE_dom"/>
</dbReference>
<evidence type="ECO:0000256" key="3">
    <source>
        <dbReference type="ARBA" id="ARBA00022475"/>
    </source>
</evidence>
<evidence type="ECO:0000256" key="6">
    <source>
        <dbReference type="ARBA" id="ARBA00023136"/>
    </source>
</evidence>
<evidence type="ECO:0000256" key="2">
    <source>
        <dbReference type="ARBA" id="ARBA00022448"/>
    </source>
</evidence>
<proteinExistence type="predicted"/>
<dbReference type="Pfam" id="PF13190">
    <property type="entry name" value="PDGLE"/>
    <property type="match status" value="1"/>
</dbReference>
<dbReference type="PANTHER" id="PTHR34229:SF1">
    <property type="entry name" value="METAL TRANSPORT PROTEIN HI_1621-RELATED"/>
    <property type="match status" value="1"/>
</dbReference>
<feature type="transmembrane region" description="Helical" evidence="7">
    <location>
        <begin position="180"/>
        <end position="201"/>
    </location>
</feature>
<feature type="transmembrane region" description="Helical" evidence="7">
    <location>
        <begin position="103"/>
        <end position="126"/>
    </location>
</feature>
<comment type="caution">
    <text evidence="9">The sequence shown here is derived from an EMBL/GenBank/DDBJ whole genome shotgun (WGS) entry which is preliminary data.</text>
</comment>
<evidence type="ECO:0000256" key="1">
    <source>
        <dbReference type="ARBA" id="ARBA00004651"/>
    </source>
</evidence>
<keyword evidence="6 7" id="KW-0472">Membrane</keyword>
<sequence length="301" mass="30187">MHIPDGYLSPEVAVATTVVSVAVLGFAARRAPSELDERRLPLLGVTAAFIFAVQMLNFPVAHGTSGHLLGAALAAALLGPWLGCLTVAAVLAVQALLFADGGIAALGANVLNMAVIGALLTGWLLARTRSLTDRSRSQMLVVVAGAAWLSVMAGAVATAVELAASGTVPLAEVLPAMLETHALIGVGEALITVAAVALVLVRPRAFVAAALAVSVALAVAVAPYASAQPDGLERVAIDHGFAGSGRLHAVQEQAPAPDYAAPGIDDPRLATAVAGAAGTLALFALVLGAGAVVRRRQPLPS</sequence>
<accession>A0ABU4HYW2</accession>
<dbReference type="Proteomes" id="UP001284601">
    <property type="component" value="Unassembled WGS sequence"/>
</dbReference>
<dbReference type="Pfam" id="PF01891">
    <property type="entry name" value="CbiM"/>
    <property type="match status" value="1"/>
</dbReference>
<reference evidence="10" key="1">
    <citation type="submission" date="2023-07" db="EMBL/GenBank/DDBJ databases">
        <title>Conexibacter stalactiti sp. nov., isolated from stalactites in a lava cave and emended description of the genus Conexibacter.</title>
        <authorList>
            <person name="Lee S.D."/>
        </authorList>
    </citation>
    <scope>NUCLEOTIDE SEQUENCE [LARGE SCALE GENOMIC DNA]</scope>
    <source>
        <strain evidence="10">KCTC 39840</strain>
    </source>
</reference>
<comment type="subcellular location">
    <subcellularLocation>
        <location evidence="1">Cell membrane</location>
        <topology evidence="1">Multi-pass membrane protein</topology>
    </subcellularLocation>
</comment>
<dbReference type="Gene3D" id="1.10.1760.20">
    <property type="match status" value="1"/>
</dbReference>
<keyword evidence="5 7" id="KW-1133">Transmembrane helix</keyword>
<feature type="transmembrane region" description="Helical" evidence="7">
    <location>
        <begin position="269"/>
        <end position="293"/>
    </location>
</feature>
<gene>
    <name evidence="9" type="ORF">R7226_26295</name>
</gene>
<feature type="domain" description="PDGLE" evidence="8">
    <location>
        <begin position="204"/>
        <end position="295"/>
    </location>
</feature>
<keyword evidence="4 7" id="KW-0812">Transmembrane</keyword>
<feature type="transmembrane region" description="Helical" evidence="7">
    <location>
        <begin position="138"/>
        <end position="160"/>
    </location>
</feature>
<protein>
    <submittedName>
        <fullName evidence="9">Energy-coupling factor ABC transporter permease</fullName>
    </submittedName>
</protein>
<organism evidence="9 10">
    <name type="scientific">Conexibacter stalactiti</name>
    <dbReference type="NCBI Taxonomy" id="1940611"/>
    <lineage>
        <taxon>Bacteria</taxon>
        <taxon>Bacillati</taxon>
        <taxon>Actinomycetota</taxon>
        <taxon>Thermoleophilia</taxon>
        <taxon>Solirubrobacterales</taxon>
        <taxon>Conexibacteraceae</taxon>
        <taxon>Conexibacter</taxon>
    </lineage>
</organism>
<evidence type="ECO:0000256" key="7">
    <source>
        <dbReference type="SAM" id="Phobius"/>
    </source>
</evidence>
<evidence type="ECO:0000313" key="9">
    <source>
        <dbReference type="EMBL" id="MDW5597892.1"/>
    </source>
</evidence>